<feature type="region of interest" description="Disordered" evidence="1">
    <location>
        <begin position="55"/>
        <end position="124"/>
    </location>
</feature>
<feature type="region of interest" description="Disordered" evidence="1">
    <location>
        <begin position="1"/>
        <end position="41"/>
    </location>
</feature>
<proteinExistence type="predicted"/>
<organism evidence="2 3">
    <name type="scientific">Xylaria flabelliformis</name>
    <dbReference type="NCBI Taxonomy" id="2512241"/>
    <lineage>
        <taxon>Eukaryota</taxon>
        <taxon>Fungi</taxon>
        <taxon>Dikarya</taxon>
        <taxon>Ascomycota</taxon>
        <taxon>Pezizomycotina</taxon>
        <taxon>Sordariomycetes</taxon>
        <taxon>Xylariomycetidae</taxon>
        <taxon>Xylariales</taxon>
        <taxon>Xylariaceae</taxon>
        <taxon>Xylaria</taxon>
    </lineage>
</organism>
<evidence type="ECO:0000313" key="3">
    <source>
        <dbReference type="Proteomes" id="UP000319160"/>
    </source>
</evidence>
<dbReference type="EMBL" id="VFLP01000013">
    <property type="protein sequence ID" value="TRX95971.1"/>
    <property type="molecule type" value="Genomic_DNA"/>
</dbReference>
<gene>
    <name evidence="2" type="ORF">FHL15_003113</name>
</gene>
<keyword evidence="3" id="KW-1185">Reference proteome</keyword>
<comment type="caution">
    <text evidence="2">The sequence shown here is derived from an EMBL/GenBank/DDBJ whole genome shotgun (WGS) entry which is preliminary data.</text>
</comment>
<evidence type="ECO:0000313" key="2">
    <source>
        <dbReference type="EMBL" id="TRX95971.1"/>
    </source>
</evidence>
<dbReference type="OrthoDB" id="4808018at2759"/>
<feature type="compositionally biased region" description="Basic and acidic residues" evidence="1">
    <location>
        <begin position="67"/>
        <end position="94"/>
    </location>
</feature>
<sequence>MATSQHRKGSADKMSNQQAAYHHDEEAKTKTNHSMSWPSRVATWPFQVIKQIISDYQSGRNMRKRITREPEPRAGDDQHWEPEDETNKQQDGHETSASATRGSSPRKYHDKPLQNNEQHRSVGSEVAKHWVHQAGEWPWRIEYGVLQTDPSRNFRVVSFLEVNDLIYYEMEAARKMKPEDLVPKTKRPVPHPEVEERDELMEYLTRP</sequence>
<reference evidence="3" key="1">
    <citation type="submission" date="2019-06" db="EMBL/GenBank/DDBJ databases">
        <title>Draft genome sequence of the griseofulvin-producing fungus Xylaria cubensis strain G536.</title>
        <authorList>
            <person name="Mead M.E."/>
            <person name="Raja H.A."/>
            <person name="Steenwyk J.L."/>
            <person name="Knowles S.L."/>
            <person name="Oberlies N.H."/>
            <person name="Rokas A."/>
        </authorList>
    </citation>
    <scope>NUCLEOTIDE SEQUENCE [LARGE SCALE GENOMIC DNA]</scope>
    <source>
        <strain evidence="3">G536</strain>
    </source>
</reference>
<protein>
    <submittedName>
        <fullName evidence="2">Uncharacterized protein</fullName>
    </submittedName>
</protein>
<dbReference type="AlphaFoldDB" id="A0A553I6Y5"/>
<accession>A0A553I6Y5</accession>
<name>A0A553I6Y5_9PEZI</name>
<evidence type="ECO:0000256" key="1">
    <source>
        <dbReference type="SAM" id="MobiDB-lite"/>
    </source>
</evidence>
<dbReference type="Proteomes" id="UP000319160">
    <property type="component" value="Unassembled WGS sequence"/>
</dbReference>